<dbReference type="InterPro" id="IPR036052">
    <property type="entry name" value="TrpB-like_PALP_sf"/>
</dbReference>
<dbReference type="InterPro" id="IPR001926">
    <property type="entry name" value="TrpB-like_PALP"/>
</dbReference>
<dbReference type="CDD" id="cd01561">
    <property type="entry name" value="CBS_like"/>
    <property type="match status" value="1"/>
</dbReference>
<dbReference type="PANTHER" id="PTHR10314">
    <property type="entry name" value="CYSTATHIONINE BETA-SYNTHASE"/>
    <property type="match status" value="1"/>
</dbReference>
<organism evidence="7 8">
    <name type="scientific">Natronospira proteinivora</name>
    <dbReference type="NCBI Taxonomy" id="1807133"/>
    <lineage>
        <taxon>Bacteria</taxon>
        <taxon>Pseudomonadati</taxon>
        <taxon>Pseudomonadota</taxon>
        <taxon>Gammaproteobacteria</taxon>
        <taxon>Natronospirales</taxon>
        <taxon>Natronospiraceae</taxon>
        <taxon>Natronospira</taxon>
    </lineage>
</organism>
<keyword evidence="4" id="KW-0663">Pyridoxal phosphate</keyword>
<dbReference type="RefSeq" id="WP_253446926.1">
    <property type="nucleotide sequence ID" value="NZ_JALJYF010000001.1"/>
</dbReference>
<keyword evidence="8" id="KW-1185">Reference proteome</keyword>
<evidence type="ECO:0000256" key="2">
    <source>
        <dbReference type="ARBA" id="ARBA00004962"/>
    </source>
</evidence>
<accession>A0ABT1G7R8</accession>
<dbReference type="Pfam" id="PF00291">
    <property type="entry name" value="PALP"/>
    <property type="match status" value="1"/>
</dbReference>
<gene>
    <name evidence="7" type="ORF">J2T60_001241</name>
</gene>
<evidence type="ECO:0000313" key="8">
    <source>
        <dbReference type="Proteomes" id="UP001523550"/>
    </source>
</evidence>
<dbReference type="InterPro" id="IPR050214">
    <property type="entry name" value="Cys_Synth/Cystath_Beta-Synth"/>
</dbReference>
<dbReference type="InterPro" id="IPR001216">
    <property type="entry name" value="P-phosphate_BS"/>
</dbReference>
<dbReference type="Proteomes" id="UP001523550">
    <property type="component" value="Unassembled WGS sequence"/>
</dbReference>
<reference evidence="7 8" key="1">
    <citation type="submission" date="2022-03" db="EMBL/GenBank/DDBJ databases">
        <title>Genomic Encyclopedia of Type Strains, Phase III (KMG-III): the genomes of soil and plant-associated and newly described type strains.</title>
        <authorList>
            <person name="Whitman W."/>
        </authorList>
    </citation>
    <scope>NUCLEOTIDE SEQUENCE [LARGE SCALE GENOMIC DNA]</scope>
    <source>
        <strain evidence="7 8">BSker1</strain>
    </source>
</reference>
<dbReference type="NCBIfam" id="NF007989">
    <property type="entry name" value="PRK10717.1"/>
    <property type="match status" value="1"/>
</dbReference>
<dbReference type="PROSITE" id="PS00901">
    <property type="entry name" value="CYS_SYNTHASE"/>
    <property type="match status" value="1"/>
</dbReference>
<dbReference type="EC" id="2.5.1.47" evidence="3"/>
<sequence length="330" mass="35399">MNNPRQFAEAVGNTPLIRLRLASELTGCEIYGKAEFMNPGGSVKDRAAKYLIQDALERRLIEPGGTVVEGTAGNTGIGLTLVGNSQGLKTIIVMPETQSEEKQSALRGMGADLRTVPAVPYKNPDNYVHQARRLAESLDNPHGVYYANQWDNTANRDGHYQSTAPEIWAQLDGKLDGFICAVGTGGTLAGVSAWLKEQDRPVVTAAADPDGAGIYHWIKHGEIKSSGSSITEGIGQNRVTGNLEGAPIDEAFNIPDTELLPVLWDLIGKEGLYLGASSGINVAGAIRLARQLGPGHTIVTILCDSASRYEKKLFNPSFLTEKGLPLPPWL</sequence>
<evidence type="ECO:0000259" key="6">
    <source>
        <dbReference type="Pfam" id="PF00291"/>
    </source>
</evidence>
<comment type="caution">
    <text evidence="7">The sequence shown here is derived from an EMBL/GenBank/DDBJ whole genome shotgun (WGS) entry which is preliminary data.</text>
</comment>
<evidence type="ECO:0000313" key="7">
    <source>
        <dbReference type="EMBL" id="MCP1727276.1"/>
    </source>
</evidence>
<keyword evidence="7" id="KW-0808">Transferase</keyword>
<protein>
    <recommendedName>
        <fullName evidence="3">cysteine synthase</fullName>
        <ecNumber evidence="3">2.5.1.47</ecNumber>
    </recommendedName>
</protein>
<evidence type="ECO:0000256" key="3">
    <source>
        <dbReference type="ARBA" id="ARBA00012681"/>
    </source>
</evidence>
<evidence type="ECO:0000256" key="1">
    <source>
        <dbReference type="ARBA" id="ARBA00001933"/>
    </source>
</evidence>
<dbReference type="EMBL" id="JALJYF010000001">
    <property type="protein sequence ID" value="MCP1727276.1"/>
    <property type="molecule type" value="Genomic_DNA"/>
</dbReference>
<evidence type="ECO:0000256" key="4">
    <source>
        <dbReference type="ARBA" id="ARBA00022898"/>
    </source>
</evidence>
<dbReference type="GO" id="GO:0004124">
    <property type="term" value="F:cysteine synthase activity"/>
    <property type="evidence" value="ECO:0007669"/>
    <property type="project" value="UniProtKB-EC"/>
</dbReference>
<feature type="domain" description="Tryptophan synthase beta chain-like PALP" evidence="6">
    <location>
        <begin position="9"/>
        <end position="304"/>
    </location>
</feature>
<dbReference type="Gene3D" id="3.40.50.1100">
    <property type="match status" value="2"/>
</dbReference>
<name>A0ABT1G7R8_9GAMM</name>
<comment type="cofactor">
    <cofactor evidence="1">
        <name>pyridoxal 5'-phosphate</name>
        <dbReference type="ChEBI" id="CHEBI:597326"/>
    </cofactor>
</comment>
<proteinExistence type="predicted"/>
<comment type="pathway">
    <text evidence="2">Amino-acid biosynthesis; L-cysteine biosynthesis; L-cysteine from L-serine: step 2/2.</text>
</comment>
<comment type="catalytic activity">
    <reaction evidence="5">
        <text>O-acetyl-L-serine + hydrogen sulfide = L-cysteine + acetate</text>
        <dbReference type="Rhea" id="RHEA:14829"/>
        <dbReference type="ChEBI" id="CHEBI:29919"/>
        <dbReference type="ChEBI" id="CHEBI:30089"/>
        <dbReference type="ChEBI" id="CHEBI:35235"/>
        <dbReference type="ChEBI" id="CHEBI:58340"/>
        <dbReference type="EC" id="2.5.1.47"/>
    </reaction>
</comment>
<dbReference type="SUPFAM" id="SSF53686">
    <property type="entry name" value="Tryptophan synthase beta subunit-like PLP-dependent enzymes"/>
    <property type="match status" value="1"/>
</dbReference>
<evidence type="ECO:0000256" key="5">
    <source>
        <dbReference type="ARBA" id="ARBA00047931"/>
    </source>
</evidence>